<feature type="domain" description="Dyp-type peroxidase N-terminal" evidence="7">
    <location>
        <begin position="8"/>
        <end position="139"/>
    </location>
</feature>
<dbReference type="Pfam" id="PF20628">
    <property type="entry name" value="Dyp_perox_C"/>
    <property type="match status" value="1"/>
</dbReference>
<reference evidence="9 10" key="1">
    <citation type="submission" date="2019-03" db="EMBL/GenBank/DDBJ databases">
        <title>The complete genome sequence of Neokomagataea sp. Jb2 NBRC113641.</title>
        <authorList>
            <person name="Chua K.-O."/>
            <person name="Chan K.-G."/>
            <person name="See-Too W.-S."/>
        </authorList>
    </citation>
    <scope>NUCLEOTIDE SEQUENCE [LARGE SCALE GENOMIC DNA]</scope>
    <source>
        <strain evidence="9 10">Jb2</strain>
    </source>
</reference>
<keyword evidence="3" id="KW-0479">Metal-binding</keyword>
<evidence type="ECO:0000256" key="4">
    <source>
        <dbReference type="ARBA" id="ARBA00023002"/>
    </source>
</evidence>
<evidence type="ECO:0000256" key="2">
    <source>
        <dbReference type="ARBA" id="ARBA00022559"/>
    </source>
</evidence>
<comment type="cofactor">
    <cofactor evidence="1">
        <name>heme b</name>
        <dbReference type="ChEBI" id="CHEBI:60344"/>
    </cofactor>
</comment>
<dbReference type="InterPro" id="IPR011008">
    <property type="entry name" value="Dimeric_a/b-barrel"/>
</dbReference>
<comment type="similarity">
    <text evidence="6">Belongs to the DyP-type peroxidase family.</text>
</comment>
<dbReference type="PROSITE" id="PS51404">
    <property type="entry name" value="DYP_PEROXIDASE"/>
    <property type="match status" value="1"/>
</dbReference>
<dbReference type="EMBL" id="SORZ01000001">
    <property type="protein sequence ID" value="TPW35516.1"/>
    <property type="molecule type" value="Genomic_DNA"/>
</dbReference>
<sequence>MTTKPVPQAVAALLTPCAMFLVLTIKPGREAEKTVLEVLADMSGLQRTVRFRNLHADFTCVTGIGSHAWDRLFPGKPRPKELHPFIEMKGAKYTAPSTPGDLLFHIRASQMYMCFEMAMLIMDRLRAVTETQDEVHGFKYFDDRDLLGFVDGTANPEGPYAVEATMIGEEDPEFVNGSYVIVQKYMHDLKTWNELPVEMQEKIIGRKKLSNVELPDDEKPPYAHNVLNVVVKDGKQIDILRDNMPFGEVGDAHFGTYYIGYAKSAATTEEMLHNMFIGKPVGNYDHILDFSTAKTGCLFFVPTEDFLNNVKA</sequence>
<dbReference type="InterPro" id="IPR048328">
    <property type="entry name" value="Dyp_perox_C"/>
</dbReference>
<evidence type="ECO:0000313" key="10">
    <source>
        <dbReference type="Proteomes" id="UP000315037"/>
    </source>
</evidence>
<evidence type="ECO:0000256" key="5">
    <source>
        <dbReference type="ARBA" id="ARBA00023004"/>
    </source>
</evidence>
<keyword evidence="4" id="KW-0560">Oxidoreductase</keyword>
<dbReference type="GO" id="GO:0004601">
    <property type="term" value="F:peroxidase activity"/>
    <property type="evidence" value="ECO:0007669"/>
    <property type="project" value="UniProtKB-KW"/>
</dbReference>
<evidence type="ECO:0000259" key="8">
    <source>
        <dbReference type="Pfam" id="PF20628"/>
    </source>
</evidence>
<dbReference type="SUPFAM" id="SSF54909">
    <property type="entry name" value="Dimeric alpha+beta barrel"/>
    <property type="match status" value="1"/>
</dbReference>
<feature type="domain" description="Dyp-type peroxidase C-terminal" evidence="8">
    <location>
        <begin position="142"/>
        <end position="305"/>
    </location>
</feature>
<keyword evidence="2 9" id="KW-0575">Peroxidase</keyword>
<organism evidence="9 10">
    <name type="scientific">Oecophyllibacter saccharovorans</name>
    <dbReference type="NCBI Taxonomy" id="2558360"/>
    <lineage>
        <taxon>Bacteria</taxon>
        <taxon>Pseudomonadati</taxon>
        <taxon>Pseudomonadota</taxon>
        <taxon>Alphaproteobacteria</taxon>
        <taxon>Acetobacterales</taxon>
        <taxon>Acetobacteraceae</taxon>
        <taxon>Oecophyllibacter</taxon>
    </lineage>
</organism>
<dbReference type="PANTHER" id="PTHR30521">
    <property type="entry name" value="DEFERROCHELATASE/PEROXIDASE"/>
    <property type="match status" value="1"/>
</dbReference>
<evidence type="ECO:0000313" key="9">
    <source>
        <dbReference type="EMBL" id="TPW35516.1"/>
    </source>
</evidence>
<evidence type="ECO:0000256" key="3">
    <source>
        <dbReference type="ARBA" id="ARBA00022723"/>
    </source>
</evidence>
<dbReference type="GO" id="GO:0046872">
    <property type="term" value="F:metal ion binding"/>
    <property type="evidence" value="ECO:0007669"/>
    <property type="project" value="UniProtKB-KW"/>
</dbReference>
<protein>
    <submittedName>
        <fullName evidence="9">Dyp-type peroxidase</fullName>
    </submittedName>
</protein>
<accession>A0A506UQC1</accession>
<dbReference type="NCBIfam" id="TIGR01413">
    <property type="entry name" value="Dyp_perox_fam"/>
    <property type="match status" value="1"/>
</dbReference>
<comment type="caution">
    <text evidence="9">The sequence shown here is derived from an EMBL/GenBank/DDBJ whole genome shotgun (WGS) entry which is preliminary data.</text>
</comment>
<evidence type="ECO:0000256" key="6">
    <source>
        <dbReference type="ARBA" id="ARBA00025737"/>
    </source>
</evidence>
<dbReference type="Pfam" id="PF04261">
    <property type="entry name" value="Dyp_perox_N"/>
    <property type="match status" value="1"/>
</dbReference>
<dbReference type="Proteomes" id="UP000315037">
    <property type="component" value="Unassembled WGS sequence"/>
</dbReference>
<dbReference type="InterPro" id="IPR048327">
    <property type="entry name" value="Dyp_perox_N"/>
</dbReference>
<dbReference type="AlphaFoldDB" id="A0A506UQC1"/>
<keyword evidence="5" id="KW-0408">Iron</keyword>
<proteinExistence type="inferred from homology"/>
<dbReference type="InterPro" id="IPR006314">
    <property type="entry name" value="Dyp_peroxidase"/>
</dbReference>
<dbReference type="PANTHER" id="PTHR30521:SF0">
    <property type="entry name" value="DYP-TYPE PEROXIDASE FAMILY PROTEIN"/>
    <property type="match status" value="1"/>
</dbReference>
<keyword evidence="10" id="KW-1185">Reference proteome</keyword>
<dbReference type="GO" id="GO:0005829">
    <property type="term" value="C:cytosol"/>
    <property type="evidence" value="ECO:0007669"/>
    <property type="project" value="TreeGrafter"/>
</dbReference>
<dbReference type="GO" id="GO:0020037">
    <property type="term" value="F:heme binding"/>
    <property type="evidence" value="ECO:0007669"/>
    <property type="project" value="InterPro"/>
</dbReference>
<evidence type="ECO:0000259" key="7">
    <source>
        <dbReference type="Pfam" id="PF04261"/>
    </source>
</evidence>
<gene>
    <name evidence="9" type="ORF">E3202_00605</name>
</gene>
<name>A0A506UQC1_9PROT</name>
<evidence type="ECO:0000256" key="1">
    <source>
        <dbReference type="ARBA" id="ARBA00001970"/>
    </source>
</evidence>
<dbReference type="RefSeq" id="WP_165599057.1">
    <property type="nucleotide sequence ID" value="NZ_SORY01000001.1"/>
</dbReference>